<name>A0A6M1LB70_9ACTN</name>
<gene>
    <name evidence="1" type="ORF">ENC19_23855</name>
</gene>
<proteinExistence type="predicted"/>
<organism evidence="1 2">
    <name type="scientific">Verrucosispora sioxanthis</name>
    <dbReference type="NCBI Taxonomy" id="2499994"/>
    <lineage>
        <taxon>Bacteria</taxon>
        <taxon>Bacillati</taxon>
        <taxon>Actinomycetota</taxon>
        <taxon>Actinomycetes</taxon>
        <taxon>Micromonosporales</taxon>
        <taxon>Micromonosporaceae</taxon>
        <taxon>Micromonospora</taxon>
    </lineage>
</organism>
<sequence length="170" mass="19090">MTMPPFPEPTVPADGRAEVFLRYLDYFRDSVVEKVAGLAEEERRNSRLPSGWTPLELLKHLRHVELRWIEWGFEGRDVADPWGDQRDGRWYVAPEESFAELTATLRAQGAHTRAVVEGTDLAARGAPGPRWEGADPASLERVLFHLVQEYARHLGHLDIVAELAGGPVGE</sequence>
<dbReference type="AlphaFoldDB" id="A0A6M1LB70"/>
<dbReference type="Gene3D" id="1.20.120.450">
    <property type="entry name" value="dinb family like domain"/>
    <property type="match status" value="1"/>
</dbReference>
<dbReference type="EMBL" id="SAIY01000009">
    <property type="protein sequence ID" value="NGM15451.1"/>
    <property type="molecule type" value="Genomic_DNA"/>
</dbReference>
<evidence type="ECO:0000313" key="2">
    <source>
        <dbReference type="Proteomes" id="UP000478148"/>
    </source>
</evidence>
<dbReference type="Proteomes" id="UP000478148">
    <property type="component" value="Unassembled WGS sequence"/>
</dbReference>
<protein>
    <submittedName>
        <fullName evidence="1">DinB family protein</fullName>
    </submittedName>
</protein>
<evidence type="ECO:0000313" key="1">
    <source>
        <dbReference type="EMBL" id="NGM15451.1"/>
    </source>
</evidence>
<accession>A0A6M1LB70</accession>
<reference evidence="1 2" key="1">
    <citation type="submission" date="2020-02" db="EMBL/GenBank/DDBJ databases">
        <title>Draft Genome Sequence of Verrucosispora sp. Strain CWR15, Isolated from Gulf of Mexico Sponge.</title>
        <authorList>
            <person name="Kennedy S.J."/>
            <person name="Cella E."/>
            <person name="Azarian T."/>
            <person name="Baker B.J."/>
            <person name="Shaw L.N."/>
        </authorList>
    </citation>
    <scope>NUCLEOTIDE SEQUENCE [LARGE SCALE GENOMIC DNA]</scope>
    <source>
        <strain evidence="1 2">CWR15</strain>
    </source>
</reference>
<dbReference type="Pfam" id="PF04978">
    <property type="entry name" value="MST"/>
    <property type="match status" value="1"/>
</dbReference>
<dbReference type="InterPro" id="IPR034660">
    <property type="entry name" value="DinB/YfiT-like"/>
</dbReference>
<keyword evidence="2" id="KW-1185">Reference proteome</keyword>
<dbReference type="InterPro" id="IPR007061">
    <property type="entry name" value="MST-like"/>
</dbReference>
<comment type="caution">
    <text evidence="1">The sequence shown here is derived from an EMBL/GenBank/DDBJ whole genome shotgun (WGS) entry which is preliminary data.</text>
</comment>
<dbReference type="SUPFAM" id="SSF109854">
    <property type="entry name" value="DinB/YfiT-like putative metalloenzymes"/>
    <property type="match status" value="1"/>
</dbReference>